<dbReference type="Pfam" id="PF14363">
    <property type="entry name" value="AAA_assoc"/>
    <property type="match status" value="1"/>
</dbReference>
<dbReference type="Pfam" id="PF00953">
    <property type="entry name" value="Glycos_transf_4"/>
    <property type="match status" value="1"/>
</dbReference>
<evidence type="ECO:0000256" key="6">
    <source>
        <dbReference type="ARBA" id="ARBA00017659"/>
    </source>
</evidence>
<evidence type="ECO:0000256" key="15">
    <source>
        <dbReference type="ARBA" id="ARBA00029567"/>
    </source>
</evidence>
<dbReference type="InterPro" id="IPR000715">
    <property type="entry name" value="Glycosyl_transferase_4"/>
</dbReference>
<comment type="cofactor">
    <cofactor evidence="1">
        <name>Mg(2+)</name>
        <dbReference type="ChEBI" id="CHEBI:18420"/>
    </cofactor>
</comment>
<dbReference type="GO" id="GO:0016757">
    <property type="term" value="F:glycosyltransferase activity"/>
    <property type="evidence" value="ECO:0007669"/>
    <property type="project" value="UniProtKB-KW"/>
</dbReference>
<gene>
    <name evidence="23" type="ORF">Sangu_1590700</name>
</gene>
<reference evidence="23" key="1">
    <citation type="submission" date="2020-06" db="EMBL/GenBank/DDBJ databases">
        <authorList>
            <person name="Li T."/>
            <person name="Hu X."/>
            <person name="Zhang T."/>
            <person name="Song X."/>
            <person name="Zhang H."/>
            <person name="Dai N."/>
            <person name="Sheng W."/>
            <person name="Hou X."/>
            <person name="Wei L."/>
        </authorList>
    </citation>
    <scope>NUCLEOTIDE SEQUENCE</scope>
    <source>
        <strain evidence="23">G01</strain>
        <tissue evidence="23">Leaf</tissue>
    </source>
</reference>
<dbReference type="GO" id="GO:0005789">
    <property type="term" value="C:endoplasmic reticulum membrane"/>
    <property type="evidence" value="ECO:0007669"/>
    <property type="project" value="UniProtKB-SubCell"/>
</dbReference>
<feature type="transmembrane region" description="Helical" evidence="20">
    <location>
        <begin position="119"/>
        <end position="138"/>
    </location>
</feature>
<protein>
    <recommendedName>
        <fullName evidence="6">UDP-N-acetylglucosamine--dolichyl-phosphate N-acetylglucosaminephosphotransferase</fullName>
        <ecNumber evidence="5">2.7.8.15</ecNumber>
    </recommendedName>
    <alternativeName>
        <fullName evidence="15">GlcNAc-1-P transferase</fullName>
    </alternativeName>
    <alternativeName>
        <fullName evidence="16">N-acetylglucosamine-1-phosphate transferase</fullName>
    </alternativeName>
</protein>
<dbReference type="GO" id="GO:0016887">
    <property type="term" value="F:ATP hydrolysis activity"/>
    <property type="evidence" value="ECO:0007669"/>
    <property type="project" value="InterPro"/>
</dbReference>
<comment type="subcellular location">
    <subcellularLocation>
        <location evidence="2">Endoplasmic reticulum membrane</location>
        <topology evidence="2">Multi-pass membrane protein</topology>
    </subcellularLocation>
</comment>
<feature type="transmembrane region" description="Helical" evidence="20">
    <location>
        <begin position="282"/>
        <end position="306"/>
    </location>
</feature>
<evidence type="ECO:0000259" key="21">
    <source>
        <dbReference type="Pfam" id="PF00004"/>
    </source>
</evidence>
<sequence length="737" mass="83510">MAAKKRPSATTETATSKPDSEKVKPESPTTEPRFVLPNSPQYSNSRSIDYELKKSILISALVSIIGFLITVRMIPVASKYVLRRNLFGPESLGIVVGIVFLVVTILFQYFNFTADSNWLVEYNAALASICFMILLGFVDDVLDVPWRVKLVLPSIAALPLLMAYAGHTTIIIPKPLVPYVGLEILDLGWIYKLYMGLLAVFCTNSINIHAGINGLEVGQTVIIACAILIHNIMQIGASTDLEYKQAHAFSIYLVQPLLATSLALLSYNWYPSSVFVGDTYTYFAGMTMAVVGILGHFSETLLIFFAPQVLNFLLSLPQLAGIVPCPRHRLPKFDPHSGLLTGTNDGTLVNLFLRQFGRRSEKSLCILLLVFQKNEDWRNLAQLGSILAAFMFMKAILEQYFPHHLRSSIEKHSQKLLSFLSPYVQITFNEFTGERLIRSEAYSAIETYLSSNSSAQARRLKADVVKNSSQVVALSMDDNEEVADEVSGVKVWWASGKNISKTQTFSFHPVNDEKRFYNLRFHKKHRRFITETYINHVLKEGKSIEVRNRQRKLYTNSGSSWSHVPFEHPATFQTLAMEPEKKKDIVDDLLAFSKAKDFYARIGRAWKRGYLLYGPPGTGKSTMIAAMANLLGYDLYDLELTAVKDNTELKKLLIGTSGKAIIVIEDIDCSADLTGQRTKRRRRKSWKRMTLCAEWQEKQLSPRQATSHCRGFWKVWWRDGRRRPVVRKNYRIHNQLC</sequence>
<dbReference type="EMBL" id="JACGWK010000009">
    <property type="protein sequence ID" value="KAL0334345.1"/>
    <property type="molecule type" value="Genomic_DNA"/>
</dbReference>
<comment type="caution">
    <text evidence="23">The sequence shown here is derived from an EMBL/GenBank/DDBJ whole genome shotgun (WGS) entry which is preliminary data.</text>
</comment>
<evidence type="ECO:0000256" key="20">
    <source>
        <dbReference type="SAM" id="Phobius"/>
    </source>
</evidence>
<feature type="transmembrane region" description="Helical" evidence="20">
    <location>
        <begin position="150"/>
        <end position="172"/>
    </location>
</feature>
<comment type="pathway">
    <text evidence="3">Protein modification; protein glycosylation.</text>
</comment>
<dbReference type="SUPFAM" id="SSF52540">
    <property type="entry name" value="P-loop containing nucleoside triphosphate hydrolases"/>
    <property type="match status" value="1"/>
</dbReference>
<comment type="catalytic activity">
    <reaction evidence="18">
        <text>a di-trans,poly-cis-dolichyl phosphate + UDP-N-acetyl-alpha-D-glucosamine = an N-acetyl-alpha-D-glucosaminyl-diphospho-di-trans,poly-cis-dolichol + UMP</text>
        <dbReference type="Rhea" id="RHEA:13289"/>
        <dbReference type="Rhea" id="RHEA-COMP:19498"/>
        <dbReference type="Rhea" id="RHEA-COMP:19507"/>
        <dbReference type="ChEBI" id="CHEBI:57683"/>
        <dbReference type="ChEBI" id="CHEBI:57705"/>
        <dbReference type="ChEBI" id="CHEBI:57865"/>
        <dbReference type="ChEBI" id="CHEBI:58427"/>
        <dbReference type="EC" id="2.7.8.15"/>
    </reaction>
    <physiologicalReaction direction="left-to-right" evidence="18">
        <dbReference type="Rhea" id="RHEA:13290"/>
    </physiologicalReaction>
</comment>
<accession>A0AAW2MUJ6</accession>
<feature type="transmembrane region" description="Helical" evidence="20">
    <location>
        <begin position="193"/>
        <end position="212"/>
    </location>
</feature>
<evidence type="ECO:0000256" key="11">
    <source>
        <dbReference type="ARBA" id="ARBA00022824"/>
    </source>
</evidence>
<dbReference type="GO" id="GO:0003975">
    <property type="term" value="F:UDP-N-acetylglucosamine-dolichyl-phosphate N-acetylglucosaminephosphotransferase activity"/>
    <property type="evidence" value="ECO:0007669"/>
    <property type="project" value="UniProtKB-EC"/>
</dbReference>
<name>A0AAW2MUJ6_9LAMI</name>
<keyword evidence="12" id="KW-0460">Magnesium</keyword>
<dbReference type="GO" id="GO:0046872">
    <property type="term" value="F:metal ion binding"/>
    <property type="evidence" value="ECO:0007669"/>
    <property type="project" value="UniProtKB-KW"/>
</dbReference>
<dbReference type="EC" id="2.7.8.15" evidence="5"/>
<keyword evidence="8" id="KW-0808">Transferase</keyword>
<keyword evidence="13 20" id="KW-1133">Transmembrane helix</keyword>
<feature type="compositionally biased region" description="Polar residues" evidence="19">
    <location>
        <begin position="8"/>
        <end position="17"/>
    </location>
</feature>
<keyword evidence="9 20" id="KW-0812">Transmembrane</keyword>
<keyword evidence="10" id="KW-0479">Metal-binding</keyword>
<evidence type="ECO:0000256" key="12">
    <source>
        <dbReference type="ARBA" id="ARBA00022842"/>
    </source>
</evidence>
<feature type="transmembrane region" description="Helical" evidence="20">
    <location>
        <begin position="56"/>
        <end position="74"/>
    </location>
</feature>
<dbReference type="InterPro" id="IPR025753">
    <property type="entry name" value="AAA_N_dom"/>
</dbReference>
<comment type="function">
    <text evidence="17">UDP-N-acetylglucosamine--dolichyl-phosphate N-acetylglucosaminephosphotransferase that operates in the biosynthetic pathway of dolichol-linked oligosaccharides, the glycan precursors employed in protein asparagine (N)-glycosylation. The assembly of dolichol-linked oligosaccharides begins on the cytosolic side of the endoplasmic reticulum membrane and finishes in its lumen. The sequential addition of sugars to dolichol pyrophosphate produces dolichol-linked oligosaccharides containing fourteen sugars, including two GlcNAcs, nine mannoses and three glucoses. Once assembled, the oligosaccharide is transferred from the lipid to nascent proteins by oligosaccharyltransferases. Catalyzes the initial step of dolichol-linked oligosaccharide biosynthesis, transfering GlcNAc-1-P from cytosolic UDP-GlcNAc onto the carrier lipid dolichyl phosphate (P-dolichol), yielding GlcNAc-P-P-dolichol embedded in the cytoplasmic leaflet of the endoplasmic reticulum membrane.</text>
</comment>
<comment type="similarity">
    <text evidence="4">Belongs to the glycosyltransferase 4 family.</text>
</comment>
<evidence type="ECO:0000259" key="22">
    <source>
        <dbReference type="Pfam" id="PF14363"/>
    </source>
</evidence>
<evidence type="ECO:0000256" key="19">
    <source>
        <dbReference type="SAM" id="MobiDB-lite"/>
    </source>
</evidence>
<dbReference type="InterPro" id="IPR027417">
    <property type="entry name" value="P-loop_NTPase"/>
</dbReference>
<keyword evidence="11" id="KW-0256">Endoplasmic reticulum</keyword>
<reference evidence="23" key="2">
    <citation type="journal article" date="2024" name="Plant">
        <title>Genomic evolution and insights into agronomic trait innovations of Sesamum species.</title>
        <authorList>
            <person name="Miao H."/>
            <person name="Wang L."/>
            <person name="Qu L."/>
            <person name="Liu H."/>
            <person name="Sun Y."/>
            <person name="Le M."/>
            <person name="Wang Q."/>
            <person name="Wei S."/>
            <person name="Zheng Y."/>
            <person name="Lin W."/>
            <person name="Duan Y."/>
            <person name="Cao H."/>
            <person name="Xiong S."/>
            <person name="Wang X."/>
            <person name="Wei L."/>
            <person name="Li C."/>
            <person name="Ma Q."/>
            <person name="Ju M."/>
            <person name="Zhao R."/>
            <person name="Li G."/>
            <person name="Mu C."/>
            <person name="Tian Q."/>
            <person name="Mei H."/>
            <person name="Zhang T."/>
            <person name="Gao T."/>
            <person name="Zhang H."/>
        </authorList>
    </citation>
    <scope>NUCLEOTIDE SEQUENCE</scope>
    <source>
        <strain evidence="23">G01</strain>
    </source>
</reference>
<dbReference type="GO" id="GO:0006488">
    <property type="term" value="P:dolichol-linked oligosaccharide biosynthetic process"/>
    <property type="evidence" value="ECO:0007669"/>
    <property type="project" value="InterPro"/>
</dbReference>
<evidence type="ECO:0000256" key="5">
    <source>
        <dbReference type="ARBA" id="ARBA00013225"/>
    </source>
</evidence>
<evidence type="ECO:0000256" key="7">
    <source>
        <dbReference type="ARBA" id="ARBA00022676"/>
    </source>
</evidence>
<feature type="region of interest" description="Disordered" evidence="19">
    <location>
        <begin position="1"/>
        <end position="40"/>
    </location>
</feature>
<feature type="domain" description="ATPase AAA-type core" evidence="21">
    <location>
        <begin position="610"/>
        <end position="684"/>
    </location>
</feature>
<evidence type="ECO:0000256" key="8">
    <source>
        <dbReference type="ARBA" id="ARBA00022679"/>
    </source>
</evidence>
<evidence type="ECO:0000256" key="3">
    <source>
        <dbReference type="ARBA" id="ARBA00004922"/>
    </source>
</evidence>
<evidence type="ECO:0000256" key="18">
    <source>
        <dbReference type="ARBA" id="ARBA00045078"/>
    </source>
</evidence>
<dbReference type="InterPro" id="IPR003959">
    <property type="entry name" value="ATPase_AAA_core"/>
</dbReference>
<dbReference type="AlphaFoldDB" id="A0AAW2MUJ6"/>
<dbReference type="Gene3D" id="3.40.50.300">
    <property type="entry name" value="P-loop containing nucleotide triphosphate hydrolases"/>
    <property type="match status" value="1"/>
</dbReference>
<feature type="domain" description="AAA-type ATPase N-terminal" evidence="22">
    <location>
        <begin position="401"/>
        <end position="495"/>
    </location>
</feature>
<evidence type="ECO:0000256" key="13">
    <source>
        <dbReference type="ARBA" id="ARBA00022989"/>
    </source>
</evidence>
<dbReference type="PANTHER" id="PTHR10571:SF0">
    <property type="entry name" value="UDP-N-ACETYLGLUCOSAMINE--DOLICHYL-PHOSPHATE N-ACETYLGLUCOSAMINEPHOSPHOTRANSFERASE"/>
    <property type="match status" value="1"/>
</dbReference>
<feature type="transmembrane region" description="Helical" evidence="20">
    <location>
        <begin position="218"/>
        <end position="237"/>
    </location>
</feature>
<evidence type="ECO:0000256" key="17">
    <source>
        <dbReference type="ARBA" id="ARBA00044717"/>
    </source>
</evidence>
<organism evidence="23">
    <name type="scientific">Sesamum angustifolium</name>
    <dbReference type="NCBI Taxonomy" id="2727405"/>
    <lineage>
        <taxon>Eukaryota</taxon>
        <taxon>Viridiplantae</taxon>
        <taxon>Streptophyta</taxon>
        <taxon>Embryophyta</taxon>
        <taxon>Tracheophyta</taxon>
        <taxon>Spermatophyta</taxon>
        <taxon>Magnoliopsida</taxon>
        <taxon>eudicotyledons</taxon>
        <taxon>Gunneridae</taxon>
        <taxon>Pentapetalae</taxon>
        <taxon>asterids</taxon>
        <taxon>lamiids</taxon>
        <taxon>Lamiales</taxon>
        <taxon>Pedaliaceae</taxon>
        <taxon>Sesamum</taxon>
    </lineage>
</organism>
<dbReference type="GO" id="GO:0005524">
    <property type="term" value="F:ATP binding"/>
    <property type="evidence" value="ECO:0007669"/>
    <property type="project" value="InterPro"/>
</dbReference>
<evidence type="ECO:0000256" key="16">
    <source>
        <dbReference type="ARBA" id="ARBA00033238"/>
    </source>
</evidence>
<feature type="transmembrane region" description="Helical" evidence="20">
    <location>
        <begin position="94"/>
        <end position="112"/>
    </location>
</feature>
<evidence type="ECO:0000256" key="9">
    <source>
        <dbReference type="ARBA" id="ARBA00022692"/>
    </source>
</evidence>
<dbReference type="CDD" id="cd06855">
    <property type="entry name" value="GT_GPT_euk"/>
    <property type="match status" value="1"/>
</dbReference>
<evidence type="ECO:0000256" key="2">
    <source>
        <dbReference type="ARBA" id="ARBA00004477"/>
    </source>
</evidence>
<evidence type="ECO:0000256" key="1">
    <source>
        <dbReference type="ARBA" id="ARBA00001946"/>
    </source>
</evidence>
<dbReference type="InterPro" id="IPR033895">
    <property type="entry name" value="GPT"/>
</dbReference>
<evidence type="ECO:0000256" key="10">
    <source>
        <dbReference type="ARBA" id="ARBA00022723"/>
    </source>
</evidence>
<evidence type="ECO:0000256" key="14">
    <source>
        <dbReference type="ARBA" id="ARBA00023136"/>
    </source>
</evidence>
<evidence type="ECO:0000313" key="23">
    <source>
        <dbReference type="EMBL" id="KAL0334345.1"/>
    </source>
</evidence>
<keyword evidence="7" id="KW-0328">Glycosyltransferase</keyword>
<evidence type="ECO:0000256" key="4">
    <source>
        <dbReference type="ARBA" id="ARBA00009317"/>
    </source>
</evidence>
<keyword evidence="14 20" id="KW-0472">Membrane</keyword>
<proteinExistence type="inferred from homology"/>
<feature type="transmembrane region" description="Helical" evidence="20">
    <location>
        <begin position="249"/>
        <end position="270"/>
    </location>
</feature>
<dbReference type="PANTHER" id="PTHR10571">
    <property type="entry name" value="UDP-N-ACETYLGLUCOSAMINE--DOLICHYL-PHOSPHATE N-ACETYLGLUCOSAMINEPHOSPHOTRANSFERASE"/>
    <property type="match status" value="1"/>
</dbReference>
<dbReference type="Pfam" id="PF00004">
    <property type="entry name" value="AAA"/>
    <property type="match status" value="1"/>
</dbReference>